<feature type="region of interest" description="Disordered" evidence="1">
    <location>
        <begin position="1"/>
        <end position="20"/>
    </location>
</feature>
<feature type="domain" description="YjiS-like" evidence="2">
    <location>
        <begin position="30"/>
        <end position="62"/>
    </location>
</feature>
<accession>A0ABN8JTB2</accession>
<dbReference type="EMBL" id="CAKXZS010000019">
    <property type="protein sequence ID" value="CAH2400783.1"/>
    <property type="molecule type" value="Genomic_DNA"/>
</dbReference>
<evidence type="ECO:0000259" key="2">
    <source>
        <dbReference type="Pfam" id="PF06568"/>
    </source>
</evidence>
<evidence type="ECO:0000313" key="3">
    <source>
        <dbReference type="EMBL" id="CAH2400783.1"/>
    </source>
</evidence>
<sequence length="104" mass="11650">MSIIEHSSSTEHHTPASRTPRVTVAQLFLRAVRRWQSNRAINELSRLDDRQLEDIGISRNDIPRVVAGLFRPEEVPLRDRASASTPEDAAGGLKPPVGRMNRSQ</sequence>
<dbReference type="Pfam" id="PF06568">
    <property type="entry name" value="YjiS-like"/>
    <property type="match status" value="1"/>
</dbReference>
<name>A0ABN8JTB2_9HYPH</name>
<evidence type="ECO:0000256" key="1">
    <source>
        <dbReference type="SAM" id="MobiDB-lite"/>
    </source>
</evidence>
<proteinExistence type="predicted"/>
<comment type="caution">
    <text evidence="3">The sequence shown here is derived from an EMBL/GenBank/DDBJ whole genome shotgun (WGS) entry which is preliminary data.</text>
</comment>
<dbReference type="InterPro" id="IPR009506">
    <property type="entry name" value="YjiS-like"/>
</dbReference>
<organism evidence="3 4">
    <name type="scientific">Mesorhizobium ventifaucium</name>
    <dbReference type="NCBI Taxonomy" id="666020"/>
    <lineage>
        <taxon>Bacteria</taxon>
        <taxon>Pseudomonadati</taxon>
        <taxon>Pseudomonadota</taxon>
        <taxon>Alphaproteobacteria</taxon>
        <taxon>Hyphomicrobiales</taxon>
        <taxon>Phyllobacteriaceae</taxon>
        <taxon>Mesorhizobium</taxon>
    </lineage>
</organism>
<feature type="region of interest" description="Disordered" evidence="1">
    <location>
        <begin position="77"/>
        <end position="104"/>
    </location>
</feature>
<gene>
    <name evidence="3" type="ORF">MES4922_260084</name>
</gene>
<evidence type="ECO:0000313" key="4">
    <source>
        <dbReference type="Proteomes" id="UP001152604"/>
    </source>
</evidence>
<dbReference type="RefSeq" id="WP_367185543.1">
    <property type="nucleotide sequence ID" value="NZ_CAKXZS010000019.1"/>
</dbReference>
<dbReference type="Proteomes" id="UP001152604">
    <property type="component" value="Unassembled WGS sequence"/>
</dbReference>
<keyword evidence="4" id="KW-1185">Reference proteome</keyword>
<protein>
    <recommendedName>
        <fullName evidence="2">YjiS-like domain-containing protein</fullName>
    </recommendedName>
</protein>
<reference evidence="3" key="1">
    <citation type="submission" date="2022-03" db="EMBL/GenBank/DDBJ databases">
        <authorList>
            <person name="Brunel B."/>
        </authorList>
    </citation>
    <scope>NUCLEOTIDE SEQUENCE</scope>
    <source>
        <strain evidence="3">STM4922sample</strain>
    </source>
</reference>